<dbReference type="GO" id="GO:0008119">
    <property type="term" value="F:thiopurine S-methyltransferase activity"/>
    <property type="evidence" value="ECO:0000318"/>
    <property type="project" value="GO_Central"/>
</dbReference>
<evidence type="ECO:0000313" key="10">
    <source>
        <dbReference type="EnsemblMetazoa" id="XP_011670081"/>
    </source>
</evidence>
<dbReference type="KEGG" id="spu:754275"/>
<dbReference type="EC" id="2.1.1.67" evidence="4"/>
<comment type="subcellular location">
    <subcellularLocation>
        <location evidence="2">Cytoplasm</location>
    </subcellularLocation>
</comment>
<dbReference type="InterPro" id="IPR029063">
    <property type="entry name" value="SAM-dependent_MTases_sf"/>
</dbReference>
<dbReference type="GO" id="GO:0005737">
    <property type="term" value="C:cytoplasm"/>
    <property type="evidence" value="ECO:0007669"/>
    <property type="project" value="UniProtKB-SubCell"/>
</dbReference>
<dbReference type="OMA" id="HWHVSET"/>
<dbReference type="GO" id="GO:0032259">
    <property type="term" value="P:methylation"/>
    <property type="evidence" value="ECO:0007669"/>
    <property type="project" value="UniProtKB-KW"/>
</dbReference>
<dbReference type="Pfam" id="PF05724">
    <property type="entry name" value="TPMT"/>
    <property type="match status" value="1"/>
</dbReference>
<evidence type="ECO:0000256" key="5">
    <source>
        <dbReference type="ARBA" id="ARBA00022490"/>
    </source>
</evidence>
<reference evidence="11" key="1">
    <citation type="submission" date="2015-02" db="EMBL/GenBank/DDBJ databases">
        <title>Genome sequencing for Strongylocentrotus purpuratus.</title>
        <authorList>
            <person name="Murali S."/>
            <person name="Liu Y."/>
            <person name="Vee V."/>
            <person name="English A."/>
            <person name="Wang M."/>
            <person name="Skinner E."/>
            <person name="Han Y."/>
            <person name="Muzny D.M."/>
            <person name="Worley K.C."/>
            <person name="Gibbs R.A."/>
        </authorList>
    </citation>
    <scope>NUCLEOTIDE SEQUENCE</scope>
</reference>
<proteinExistence type="inferred from homology"/>
<dbReference type="RefSeq" id="XP_030847306.1">
    <property type="nucleotide sequence ID" value="XM_030991446.1"/>
</dbReference>
<evidence type="ECO:0000256" key="1">
    <source>
        <dbReference type="ARBA" id="ARBA00000903"/>
    </source>
</evidence>
<feature type="region of interest" description="Disordered" evidence="9">
    <location>
        <begin position="1"/>
        <end position="39"/>
    </location>
</feature>
<organism evidence="10 11">
    <name type="scientific">Strongylocentrotus purpuratus</name>
    <name type="common">Purple sea urchin</name>
    <dbReference type="NCBI Taxonomy" id="7668"/>
    <lineage>
        <taxon>Eukaryota</taxon>
        <taxon>Metazoa</taxon>
        <taxon>Echinodermata</taxon>
        <taxon>Eleutherozoa</taxon>
        <taxon>Echinozoa</taxon>
        <taxon>Echinoidea</taxon>
        <taxon>Euechinoidea</taxon>
        <taxon>Echinacea</taxon>
        <taxon>Camarodonta</taxon>
        <taxon>Echinidea</taxon>
        <taxon>Strongylocentrotidae</taxon>
        <taxon>Strongylocentrotus</taxon>
    </lineage>
</organism>
<dbReference type="PANTHER" id="PTHR10259:SF11">
    <property type="entry name" value="THIOPURINE S-METHYLTRANSFERASE"/>
    <property type="match status" value="1"/>
</dbReference>
<evidence type="ECO:0000256" key="2">
    <source>
        <dbReference type="ARBA" id="ARBA00004496"/>
    </source>
</evidence>
<dbReference type="EnsemblMetazoa" id="XM_030991446">
    <property type="protein sequence ID" value="XP_030847306"/>
    <property type="gene ID" value="LOC754275"/>
</dbReference>
<dbReference type="OrthoDB" id="276151at2759"/>
<evidence type="ECO:0000256" key="8">
    <source>
        <dbReference type="ARBA" id="ARBA00022691"/>
    </source>
</evidence>
<accession>A0A7M7HF68</accession>
<sequence>MSASKDDASSSVPTGPVPSEAEWEKTWLGTDEKPSAHADRPVSENLIKFVDRVTNGESGSTFFLPLCGMSNDIKWLVDQGHRVIGLDIVEKSFRLFFKKYNMSFTVSDLPNVPNGKVFENKEKTIKLFKCNLFDFDISLMEKVDAIWDCGALIVISTPDRPKYGQLMLSVLKPGGRIMNQSYEFKWEDESNGAEMEAGSIYEDYPCPDVEEKDYELLYGARCSIEYLGEADVTSEPDWADMGVIYAKEKIHLMTLK</sequence>
<keyword evidence="5" id="KW-0963">Cytoplasm</keyword>
<dbReference type="CDD" id="cd02440">
    <property type="entry name" value="AdoMet_MTases"/>
    <property type="match status" value="1"/>
</dbReference>
<evidence type="ECO:0000256" key="4">
    <source>
        <dbReference type="ARBA" id="ARBA00011905"/>
    </source>
</evidence>
<dbReference type="RefSeq" id="XP_011670081.2">
    <property type="nucleotide sequence ID" value="XM_011671779.2"/>
</dbReference>
<dbReference type="PROSITE" id="PS51585">
    <property type="entry name" value="SAM_MT_TPMT"/>
    <property type="match status" value="1"/>
</dbReference>
<feature type="compositionally biased region" description="Basic and acidic residues" evidence="9">
    <location>
        <begin position="22"/>
        <end position="39"/>
    </location>
</feature>
<dbReference type="EnsemblMetazoa" id="XM_011671779">
    <property type="protein sequence ID" value="XP_011670081"/>
    <property type="gene ID" value="LOC754275"/>
</dbReference>
<keyword evidence="7" id="KW-0808">Transferase</keyword>
<dbReference type="GeneID" id="754275"/>
<name>A0A7M7HF68_STRPU</name>
<evidence type="ECO:0000256" key="9">
    <source>
        <dbReference type="SAM" id="MobiDB-lite"/>
    </source>
</evidence>
<keyword evidence="6" id="KW-0489">Methyltransferase</keyword>
<evidence type="ECO:0000256" key="7">
    <source>
        <dbReference type="ARBA" id="ARBA00022679"/>
    </source>
</evidence>
<comment type="similarity">
    <text evidence="3">Belongs to the class I-like SAM-binding methyltransferase superfamily. TPMT family.</text>
</comment>
<keyword evidence="11" id="KW-1185">Reference proteome</keyword>
<evidence type="ECO:0000256" key="6">
    <source>
        <dbReference type="ARBA" id="ARBA00022603"/>
    </source>
</evidence>
<dbReference type="Proteomes" id="UP000007110">
    <property type="component" value="Unassembled WGS sequence"/>
</dbReference>
<comment type="catalytic activity">
    <reaction evidence="1">
        <text>S-adenosyl-L-methionine + a thiopurine = S-adenosyl-L-homocysteine + a thiopurine S-methylether.</text>
        <dbReference type="EC" id="2.1.1.67"/>
    </reaction>
</comment>
<evidence type="ECO:0000256" key="3">
    <source>
        <dbReference type="ARBA" id="ARBA00008145"/>
    </source>
</evidence>
<reference evidence="10" key="2">
    <citation type="submission" date="2021-01" db="UniProtKB">
        <authorList>
            <consortium name="EnsemblMetazoa"/>
        </authorList>
    </citation>
    <scope>IDENTIFICATION</scope>
</reference>
<dbReference type="InterPro" id="IPR008854">
    <property type="entry name" value="TPMT"/>
</dbReference>
<dbReference type="AlphaFoldDB" id="A0A7M7HF68"/>
<protein>
    <recommendedName>
        <fullName evidence="4">thiopurine S-methyltransferase</fullName>
        <ecNumber evidence="4">2.1.1.67</ecNumber>
    </recommendedName>
</protein>
<dbReference type="SUPFAM" id="SSF53335">
    <property type="entry name" value="S-adenosyl-L-methionine-dependent methyltransferases"/>
    <property type="match status" value="1"/>
</dbReference>
<evidence type="ECO:0000313" key="11">
    <source>
        <dbReference type="Proteomes" id="UP000007110"/>
    </source>
</evidence>
<keyword evidence="8" id="KW-0949">S-adenosyl-L-methionine</keyword>
<dbReference type="InParanoid" id="A0A7M7HF68"/>
<dbReference type="FunFam" id="3.40.50.150:FF:000101">
    <property type="entry name" value="Thiopurine S-methyltransferase"/>
    <property type="match status" value="1"/>
</dbReference>
<dbReference type="Gene3D" id="3.40.50.150">
    <property type="entry name" value="Vaccinia Virus protein VP39"/>
    <property type="match status" value="1"/>
</dbReference>
<dbReference type="PANTHER" id="PTHR10259">
    <property type="entry name" value="THIOPURINE S-METHYLTRANSFERASE"/>
    <property type="match status" value="1"/>
</dbReference>